<protein>
    <submittedName>
        <fullName evidence="1">Alpha-galactosidase a</fullName>
    </submittedName>
</protein>
<dbReference type="OrthoDB" id="2687876at2759"/>
<dbReference type="Pfam" id="PF06293">
    <property type="entry name" value="Kdo"/>
    <property type="match status" value="1"/>
</dbReference>
<dbReference type="HOGENOM" id="CLU_064787_2_0_1"/>
<dbReference type="AlphaFoldDB" id="S3CRB0"/>
<accession>S3CRB0</accession>
<dbReference type="OMA" id="RVHVSTH"/>
<gene>
    <name evidence="1" type="ORF">F503_06919</name>
</gene>
<name>S3CRB0_OPHP1</name>
<dbReference type="Proteomes" id="UP000016923">
    <property type="component" value="Unassembled WGS sequence"/>
</dbReference>
<dbReference type="STRING" id="1262450.S3CRB0"/>
<organism evidence="1 2">
    <name type="scientific">Ophiostoma piceae (strain UAMH 11346)</name>
    <name type="common">Sap stain fungus</name>
    <dbReference type="NCBI Taxonomy" id="1262450"/>
    <lineage>
        <taxon>Eukaryota</taxon>
        <taxon>Fungi</taxon>
        <taxon>Dikarya</taxon>
        <taxon>Ascomycota</taxon>
        <taxon>Pezizomycotina</taxon>
        <taxon>Sordariomycetes</taxon>
        <taxon>Sordariomycetidae</taxon>
        <taxon>Ophiostomatales</taxon>
        <taxon>Ophiostomataceae</taxon>
        <taxon>Ophiostoma</taxon>
    </lineage>
</organism>
<dbReference type="Gene3D" id="1.10.510.10">
    <property type="entry name" value="Transferase(Phosphotransferase) domain 1"/>
    <property type="match status" value="1"/>
</dbReference>
<dbReference type="eggNOG" id="ENOG502SMGS">
    <property type="taxonomic scope" value="Eukaryota"/>
</dbReference>
<evidence type="ECO:0000313" key="1">
    <source>
        <dbReference type="EMBL" id="EPE09143.1"/>
    </source>
</evidence>
<dbReference type="InterPro" id="IPR011009">
    <property type="entry name" value="Kinase-like_dom_sf"/>
</dbReference>
<proteinExistence type="predicted"/>
<dbReference type="EMBL" id="KE148147">
    <property type="protein sequence ID" value="EPE09143.1"/>
    <property type="molecule type" value="Genomic_DNA"/>
</dbReference>
<reference evidence="1 2" key="1">
    <citation type="journal article" date="2013" name="BMC Genomics">
        <title>The genome and transcriptome of the pine saprophyte Ophiostoma piceae, and a comparison with the bark beetle-associated pine pathogen Grosmannia clavigera.</title>
        <authorList>
            <person name="Haridas S."/>
            <person name="Wang Y."/>
            <person name="Lim L."/>
            <person name="Massoumi Alamouti S."/>
            <person name="Jackman S."/>
            <person name="Docking R."/>
            <person name="Robertson G."/>
            <person name="Birol I."/>
            <person name="Bohlmann J."/>
            <person name="Breuil C."/>
        </authorList>
    </citation>
    <scope>NUCLEOTIDE SEQUENCE [LARGE SCALE GENOMIC DNA]</scope>
    <source>
        <strain evidence="1 2">UAMH 11346</strain>
    </source>
</reference>
<evidence type="ECO:0000313" key="2">
    <source>
        <dbReference type="Proteomes" id="UP000016923"/>
    </source>
</evidence>
<dbReference type="VEuPathDB" id="FungiDB:F503_06919"/>
<dbReference type="SUPFAM" id="SSF56112">
    <property type="entry name" value="Protein kinase-like (PK-like)"/>
    <property type="match status" value="1"/>
</dbReference>
<sequence length="291" mass="32088">MANNTKDIQILDQDIDDGAGTFRVRVGKGVRYLNIEKGVFPDNIMSHPAALVSALIREPQCLPDNDWTDVDISRNGRGEISTTTSAYSYDEDDIKLELEHEHAVEVLMLSSKNKIRSGVDEVEWHGPDGNGAAVAAIAKIACFHDQLPRIETETWAYKELEDAYKQGSRPTAVFPRFLAQIVEHGRPMGVLLEKLEGDHAGIDDLAECAAVVRQLHAVGIVHGDLNRYNFVVDRRNGKKVVRVIDFEKAEPFIKEKAEAELQSLAAKLEDESGIGGTFGMPIEQEAAAGQQ</sequence>
<keyword evidence="2" id="KW-1185">Reference proteome</keyword>